<organism evidence="1 2">
    <name type="scientific">Tanticharoenia sakaeratensis NBRC 103193</name>
    <dbReference type="NCBI Taxonomy" id="1231623"/>
    <lineage>
        <taxon>Bacteria</taxon>
        <taxon>Pseudomonadati</taxon>
        <taxon>Pseudomonadota</taxon>
        <taxon>Alphaproteobacteria</taxon>
        <taxon>Acetobacterales</taxon>
        <taxon>Acetobacteraceae</taxon>
        <taxon>Tanticharoenia</taxon>
    </lineage>
</organism>
<reference evidence="1 2" key="1">
    <citation type="submission" date="2012-10" db="EMBL/GenBank/DDBJ databases">
        <title>Genome sequencing of Tanticharoenia sakaeratensis NBRC 103193.</title>
        <authorList>
            <person name="Azuma Y."/>
            <person name="Hadano H."/>
            <person name="Hirakawa H."/>
            <person name="Matsushita K."/>
        </authorList>
    </citation>
    <scope>NUCLEOTIDE SEQUENCE [LARGE SCALE GENOMIC DNA]</scope>
    <source>
        <strain evidence="1 2">NBRC 103193</strain>
    </source>
</reference>
<comment type="caution">
    <text evidence="1">The sequence shown here is derived from an EMBL/GenBank/DDBJ whole genome shotgun (WGS) entry which is preliminary data.</text>
</comment>
<sequence length="163" mass="17096">MGPLRPIIDVVRLMLPAVGASVQTGAPASCRSMLSEALSTGTLAGAPPECLVVGPIHPGMAEAVVRKVFGTLTAVAPIRCPGASTDAPICLSARHDFRQRKARRVRNGAARFLSADLPYRDGRLAVIDSTLAVGIDGERCDDGSDPGDLTFFDNLEPLRNFAG</sequence>
<keyword evidence="2" id="KW-1185">Reference proteome</keyword>
<name>A0A0D6MK88_9PROT</name>
<dbReference type="Proteomes" id="UP000032679">
    <property type="component" value="Unassembled WGS sequence"/>
</dbReference>
<accession>A0A0D6MK88</accession>
<gene>
    <name evidence="1" type="ORF">Tasa_012_031</name>
</gene>
<dbReference type="AlphaFoldDB" id="A0A0D6MK88"/>
<evidence type="ECO:0000313" key="1">
    <source>
        <dbReference type="EMBL" id="GAN53855.1"/>
    </source>
</evidence>
<protein>
    <submittedName>
        <fullName evidence="1">Uncharacterized protein</fullName>
    </submittedName>
</protein>
<dbReference type="EMBL" id="BALE01000012">
    <property type="protein sequence ID" value="GAN53855.1"/>
    <property type="molecule type" value="Genomic_DNA"/>
</dbReference>
<evidence type="ECO:0000313" key="2">
    <source>
        <dbReference type="Proteomes" id="UP000032679"/>
    </source>
</evidence>
<proteinExistence type="predicted"/>